<dbReference type="PANTHER" id="PTHR37827">
    <property type="entry name" value="TUDOR DOMAIN-CONTAINING PROTEIN"/>
    <property type="match status" value="1"/>
</dbReference>
<dbReference type="PANTHER" id="PTHR37827:SF1">
    <property type="entry name" value="HNH DOMAIN-CONTAINING PROTEIN"/>
    <property type="match status" value="1"/>
</dbReference>
<feature type="domain" description="HNH" evidence="2">
    <location>
        <begin position="27"/>
        <end position="69"/>
    </location>
</feature>
<accession>A0A255Z0I4</accession>
<proteinExistence type="predicted"/>
<dbReference type="InterPro" id="IPR003615">
    <property type="entry name" value="HNH_nuc"/>
</dbReference>
<dbReference type="Pfam" id="PF01844">
    <property type="entry name" value="HNH"/>
    <property type="match status" value="1"/>
</dbReference>
<name>A0A255Z0I4_9PROT</name>
<evidence type="ECO:0000259" key="2">
    <source>
        <dbReference type="Pfam" id="PF01844"/>
    </source>
</evidence>
<sequence length="124" mass="13792">MTRLKPLPPDLPASPRSTPTGRMLGACGLCGRPMIAGPSVEDHHLLPRSQGGKQTVPLHRVCHRKIHAELSEKELARGYTTLEALRAHPDIAAFIDWVARKPPEFTAVTFRAKDHVKAGRKYWD</sequence>
<dbReference type="GO" id="GO:0004519">
    <property type="term" value="F:endonuclease activity"/>
    <property type="evidence" value="ECO:0007669"/>
    <property type="project" value="UniProtKB-KW"/>
</dbReference>
<evidence type="ECO:0000256" key="1">
    <source>
        <dbReference type="SAM" id="MobiDB-lite"/>
    </source>
</evidence>
<protein>
    <submittedName>
        <fullName evidence="3">Restriction endonuclease</fullName>
    </submittedName>
</protein>
<feature type="region of interest" description="Disordered" evidence="1">
    <location>
        <begin position="1"/>
        <end position="20"/>
    </location>
</feature>
<dbReference type="InterPro" id="IPR002711">
    <property type="entry name" value="HNH"/>
</dbReference>
<evidence type="ECO:0000313" key="4">
    <source>
        <dbReference type="Proteomes" id="UP000216998"/>
    </source>
</evidence>
<dbReference type="AlphaFoldDB" id="A0A255Z0I4"/>
<dbReference type="EMBL" id="NOXU01000027">
    <property type="protein sequence ID" value="OYQ35003.1"/>
    <property type="molecule type" value="Genomic_DNA"/>
</dbReference>
<keyword evidence="3" id="KW-0255">Endonuclease</keyword>
<dbReference type="Proteomes" id="UP000216998">
    <property type="component" value="Unassembled WGS sequence"/>
</dbReference>
<feature type="compositionally biased region" description="Pro residues" evidence="1">
    <location>
        <begin position="1"/>
        <end position="12"/>
    </location>
</feature>
<dbReference type="GO" id="GO:0008270">
    <property type="term" value="F:zinc ion binding"/>
    <property type="evidence" value="ECO:0007669"/>
    <property type="project" value="InterPro"/>
</dbReference>
<organism evidence="3 4">
    <name type="scientific">Niveispirillum lacus</name>
    <dbReference type="NCBI Taxonomy" id="1981099"/>
    <lineage>
        <taxon>Bacteria</taxon>
        <taxon>Pseudomonadati</taxon>
        <taxon>Pseudomonadota</taxon>
        <taxon>Alphaproteobacteria</taxon>
        <taxon>Rhodospirillales</taxon>
        <taxon>Azospirillaceae</taxon>
        <taxon>Niveispirillum</taxon>
    </lineage>
</organism>
<keyword evidence="3" id="KW-0378">Hydrolase</keyword>
<dbReference type="OrthoDB" id="7667044at2"/>
<gene>
    <name evidence="3" type="ORF">CHU95_09190</name>
</gene>
<reference evidence="3 4" key="1">
    <citation type="submission" date="2017-07" db="EMBL/GenBank/DDBJ databases">
        <title>Niveispirillum cyanobacteriorum sp. nov., isolated from cyanobacterial aggregates in a eutrophic lake.</title>
        <authorList>
            <person name="Cai H."/>
        </authorList>
    </citation>
    <scope>NUCLEOTIDE SEQUENCE [LARGE SCALE GENOMIC DNA]</scope>
    <source>
        <strain evidence="4">TH1-14</strain>
    </source>
</reference>
<keyword evidence="4" id="KW-1185">Reference proteome</keyword>
<dbReference type="GO" id="GO:0003676">
    <property type="term" value="F:nucleic acid binding"/>
    <property type="evidence" value="ECO:0007669"/>
    <property type="project" value="InterPro"/>
</dbReference>
<dbReference type="CDD" id="cd00085">
    <property type="entry name" value="HNHc"/>
    <property type="match status" value="1"/>
</dbReference>
<evidence type="ECO:0000313" key="3">
    <source>
        <dbReference type="EMBL" id="OYQ35003.1"/>
    </source>
</evidence>
<comment type="caution">
    <text evidence="3">The sequence shown here is derived from an EMBL/GenBank/DDBJ whole genome shotgun (WGS) entry which is preliminary data.</text>
</comment>
<keyword evidence="3" id="KW-0540">Nuclease</keyword>